<reference evidence="12 13" key="1">
    <citation type="journal article" date="2021" name="Microb. Ecol.">
        <title>Candidatus Mesenet longicola: Novel Endosymbionts of Brontispa longissima that Induce Cytoplasmic Incompatibility.</title>
        <authorList>
            <person name="Takano S."/>
            <person name="Gotoh Y."/>
            <person name="Hayashi T."/>
        </authorList>
    </citation>
    <scope>NUCLEOTIDE SEQUENCE [LARGE SCALE GENOMIC DNA]</scope>
    <source>
        <strain evidence="12">L5</strain>
    </source>
</reference>
<comment type="subcellular location">
    <subcellularLocation>
        <location evidence="9">Cytoplasm</location>
    </subcellularLocation>
</comment>
<dbReference type="HAMAP" id="MF_00104">
    <property type="entry name" value="RNase_III"/>
    <property type="match status" value="1"/>
</dbReference>
<evidence type="ECO:0000256" key="4">
    <source>
        <dbReference type="ARBA" id="ARBA00022664"/>
    </source>
</evidence>
<dbReference type="GO" id="GO:0010468">
    <property type="term" value="P:regulation of gene expression"/>
    <property type="evidence" value="ECO:0007669"/>
    <property type="project" value="TreeGrafter"/>
</dbReference>
<keyword evidence="9" id="KW-0460">Magnesium</keyword>
<dbReference type="InterPro" id="IPR011907">
    <property type="entry name" value="RNase_III"/>
</dbReference>
<name>A0A8J3HVZ6_9RICK</name>
<comment type="cofactor">
    <cofactor evidence="9">
        <name>Mg(2+)</name>
        <dbReference type="ChEBI" id="CHEBI:18420"/>
    </cofactor>
</comment>
<evidence type="ECO:0000259" key="10">
    <source>
        <dbReference type="PROSITE" id="PS50137"/>
    </source>
</evidence>
<dbReference type="SMART" id="SM00535">
    <property type="entry name" value="RIBOc"/>
    <property type="match status" value="1"/>
</dbReference>
<sequence length="227" mass="25438">MDFSEIINYKFKNDQILEEALTHPSVGRKYESRAFNYQRLEFLGDSILNMTVSEMLFKLFPEDNEGFLAKKKVALVCGSTLGEIAGQIDLGKFIIMAEGERQSGGESNLRNLENTLEALIGAIYLDSGIRAVKKFILKYWKPLAKSMLVPPQDAKTILQELVQSEKLPIPVYKVVEQSGPAHKPNFNIAVCVEKYGEVSARASNKKLAEQKAAALMLDKIYKQKSES</sequence>
<keyword evidence="13" id="KW-1185">Reference proteome</keyword>
<evidence type="ECO:0000256" key="6">
    <source>
        <dbReference type="ARBA" id="ARBA00022759"/>
    </source>
</evidence>
<dbReference type="GO" id="GO:0046872">
    <property type="term" value="F:metal ion binding"/>
    <property type="evidence" value="ECO:0007669"/>
    <property type="project" value="UniProtKB-KW"/>
</dbReference>
<keyword evidence="3 9" id="KW-0698">rRNA processing</keyword>
<comment type="similarity">
    <text evidence="2">Belongs to the ribonuclease III family.</text>
</comment>
<feature type="active site" evidence="9">
    <location>
        <position position="117"/>
    </location>
</feature>
<keyword evidence="9" id="KW-0963">Cytoplasm</keyword>
<feature type="binding site" evidence="9">
    <location>
        <position position="117"/>
    </location>
    <ligand>
        <name>Mg(2+)</name>
        <dbReference type="ChEBI" id="CHEBI:18420"/>
    </ligand>
</feature>
<feature type="active site" evidence="9">
    <location>
        <position position="45"/>
    </location>
</feature>
<dbReference type="NCBIfam" id="TIGR02191">
    <property type="entry name" value="RNaseIII"/>
    <property type="match status" value="1"/>
</dbReference>
<dbReference type="PROSITE" id="PS50137">
    <property type="entry name" value="DS_RBD"/>
    <property type="match status" value="1"/>
</dbReference>
<dbReference type="GO" id="GO:0004525">
    <property type="term" value="F:ribonuclease III activity"/>
    <property type="evidence" value="ECO:0007669"/>
    <property type="project" value="UniProtKB-UniRule"/>
</dbReference>
<feature type="domain" description="DRBM" evidence="10">
    <location>
        <begin position="153"/>
        <end position="222"/>
    </location>
</feature>
<organism evidence="12 13">
    <name type="scientific">Candidatus Mesenet longicola</name>
    <dbReference type="NCBI Taxonomy" id="1892558"/>
    <lineage>
        <taxon>Bacteria</taxon>
        <taxon>Pseudomonadati</taxon>
        <taxon>Pseudomonadota</taxon>
        <taxon>Alphaproteobacteria</taxon>
        <taxon>Rickettsiales</taxon>
        <taxon>Anaplasmataceae</taxon>
        <taxon>Candidatus Mesenet</taxon>
    </lineage>
</organism>
<evidence type="ECO:0000256" key="9">
    <source>
        <dbReference type="HAMAP-Rule" id="MF_00104"/>
    </source>
</evidence>
<dbReference type="CDD" id="cd00593">
    <property type="entry name" value="RIBOc"/>
    <property type="match status" value="1"/>
</dbReference>
<dbReference type="InterPro" id="IPR000999">
    <property type="entry name" value="RNase_III_dom"/>
</dbReference>
<evidence type="ECO:0000256" key="8">
    <source>
        <dbReference type="ARBA" id="ARBA00022884"/>
    </source>
</evidence>
<dbReference type="SMART" id="SM00358">
    <property type="entry name" value="DSRM"/>
    <property type="match status" value="1"/>
</dbReference>
<dbReference type="AlphaFoldDB" id="A0A8J3HVZ6"/>
<comment type="caution">
    <text evidence="12">The sequence shown here is derived from an EMBL/GenBank/DDBJ whole genome shotgun (WGS) entry which is preliminary data.</text>
</comment>
<dbReference type="GO" id="GO:0008033">
    <property type="term" value="P:tRNA processing"/>
    <property type="evidence" value="ECO:0007669"/>
    <property type="project" value="UniProtKB-KW"/>
</dbReference>
<dbReference type="PANTHER" id="PTHR11207:SF0">
    <property type="entry name" value="RIBONUCLEASE 3"/>
    <property type="match status" value="1"/>
</dbReference>
<feature type="binding site" evidence="9">
    <location>
        <position position="114"/>
    </location>
    <ligand>
        <name>Mg(2+)</name>
        <dbReference type="ChEBI" id="CHEBI:18420"/>
    </ligand>
</feature>
<dbReference type="GO" id="GO:0006397">
    <property type="term" value="P:mRNA processing"/>
    <property type="evidence" value="ECO:0007669"/>
    <property type="project" value="UniProtKB-UniRule"/>
</dbReference>
<dbReference type="Proteomes" id="UP000637906">
    <property type="component" value="Unassembled WGS sequence"/>
</dbReference>
<dbReference type="GO" id="GO:0019843">
    <property type="term" value="F:rRNA binding"/>
    <property type="evidence" value="ECO:0007669"/>
    <property type="project" value="UniProtKB-KW"/>
</dbReference>
<feature type="binding site" evidence="9">
    <location>
        <position position="41"/>
    </location>
    <ligand>
        <name>Mg(2+)</name>
        <dbReference type="ChEBI" id="CHEBI:18420"/>
    </ligand>
</feature>
<accession>A0A8J3HVZ6</accession>
<dbReference type="Gene3D" id="1.10.1520.10">
    <property type="entry name" value="Ribonuclease III domain"/>
    <property type="match status" value="1"/>
</dbReference>
<evidence type="ECO:0000256" key="5">
    <source>
        <dbReference type="ARBA" id="ARBA00022722"/>
    </source>
</evidence>
<evidence type="ECO:0000313" key="12">
    <source>
        <dbReference type="EMBL" id="GHM59291.1"/>
    </source>
</evidence>
<keyword evidence="9" id="KW-0819">tRNA processing</keyword>
<dbReference type="PANTHER" id="PTHR11207">
    <property type="entry name" value="RIBONUCLEASE III"/>
    <property type="match status" value="1"/>
</dbReference>
<keyword evidence="8 9" id="KW-0694">RNA-binding</keyword>
<dbReference type="EC" id="3.1.26.3" evidence="9"/>
<evidence type="ECO:0000256" key="1">
    <source>
        <dbReference type="ARBA" id="ARBA00000109"/>
    </source>
</evidence>
<dbReference type="Gene3D" id="3.30.160.20">
    <property type="match status" value="1"/>
</dbReference>
<dbReference type="InterPro" id="IPR014720">
    <property type="entry name" value="dsRBD_dom"/>
</dbReference>
<keyword evidence="7 9" id="KW-0378">Hydrolase</keyword>
<gene>
    <name evidence="9 12" type="primary">rnc</name>
    <name evidence="12" type="ORF">sL5_02840</name>
</gene>
<keyword evidence="5 9" id="KW-0540">Nuclease</keyword>
<dbReference type="EMBL" id="BNGU01000007">
    <property type="protein sequence ID" value="GHM59291.1"/>
    <property type="molecule type" value="Genomic_DNA"/>
</dbReference>
<evidence type="ECO:0000256" key="2">
    <source>
        <dbReference type="ARBA" id="ARBA00010183"/>
    </source>
</evidence>
<evidence type="ECO:0000256" key="7">
    <source>
        <dbReference type="ARBA" id="ARBA00022801"/>
    </source>
</evidence>
<comment type="catalytic activity">
    <reaction evidence="1 9">
        <text>Endonucleolytic cleavage to 5'-phosphomonoester.</text>
        <dbReference type="EC" id="3.1.26.3"/>
    </reaction>
</comment>
<comment type="function">
    <text evidence="9">Digests double-stranded RNA. Involved in the processing of primary rRNA transcript to yield the immediate precursors to the large and small rRNAs (23S and 16S). Processes some mRNAs, and tRNAs when they are encoded in the rRNA operon. Processes pre-crRNA and tracrRNA of type II CRISPR loci if present in the organism.</text>
</comment>
<dbReference type="CDD" id="cd10845">
    <property type="entry name" value="DSRM_RNAse_III_family"/>
    <property type="match status" value="1"/>
</dbReference>
<dbReference type="SUPFAM" id="SSF54768">
    <property type="entry name" value="dsRNA-binding domain-like"/>
    <property type="match status" value="1"/>
</dbReference>
<dbReference type="PROSITE" id="PS00517">
    <property type="entry name" value="RNASE_3_1"/>
    <property type="match status" value="1"/>
</dbReference>
<dbReference type="SUPFAM" id="SSF69065">
    <property type="entry name" value="RNase III domain-like"/>
    <property type="match status" value="1"/>
</dbReference>
<evidence type="ECO:0000256" key="3">
    <source>
        <dbReference type="ARBA" id="ARBA00022552"/>
    </source>
</evidence>
<dbReference type="PROSITE" id="PS50142">
    <property type="entry name" value="RNASE_3_2"/>
    <property type="match status" value="1"/>
</dbReference>
<comment type="subunit">
    <text evidence="9">Homodimer.</text>
</comment>
<dbReference type="Pfam" id="PF14622">
    <property type="entry name" value="Ribonucleas_3_3"/>
    <property type="match status" value="1"/>
</dbReference>
<dbReference type="Pfam" id="PF00035">
    <property type="entry name" value="dsrm"/>
    <property type="match status" value="1"/>
</dbReference>
<keyword evidence="9" id="KW-0479">Metal-binding</keyword>
<keyword evidence="4 9" id="KW-0507">mRNA processing</keyword>
<dbReference type="GO" id="GO:0006364">
    <property type="term" value="P:rRNA processing"/>
    <property type="evidence" value="ECO:0007669"/>
    <property type="project" value="UniProtKB-UniRule"/>
</dbReference>
<evidence type="ECO:0000313" key="13">
    <source>
        <dbReference type="Proteomes" id="UP000637906"/>
    </source>
</evidence>
<dbReference type="GO" id="GO:0003725">
    <property type="term" value="F:double-stranded RNA binding"/>
    <property type="evidence" value="ECO:0007669"/>
    <property type="project" value="TreeGrafter"/>
</dbReference>
<evidence type="ECO:0000259" key="11">
    <source>
        <dbReference type="PROSITE" id="PS50142"/>
    </source>
</evidence>
<protein>
    <recommendedName>
        <fullName evidence="9">Ribonuclease 3</fullName>
        <ecNumber evidence="9">3.1.26.3</ecNumber>
    </recommendedName>
    <alternativeName>
        <fullName evidence="9">Ribonuclease III</fullName>
        <shortName evidence="9">RNase III</shortName>
    </alternativeName>
</protein>
<dbReference type="GO" id="GO:0005737">
    <property type="term" value="C:cytoplasm"/>
    <property type="evidence" value="ECO:0007669"/>
    <property type="project" value="UniProtKB-SubCell"/>
</dbReference>
<keyword evidence="9" id="KW-0699">rRNA-binding</keyword>
<proteinExistence type="inferred from homology"/>
<feature type="domain" description="RNase III" evidence="11">
    <location>
        <begin position="1"/>
        <end position="128"/>
    </location>
</feature>
<keyword evidence="6 9" id="KW-0255">Endonuclease</keyword>
<dbReference type="InterPro" id="IPR036389">
    <property type="entry name" value="RNase_III_sf"/>
</dbReference>
<dbReference type="FunFam" id="1.10.1520.10:FF:000001">
    <property type="entry name" value="Ribonuclease 3"/>
    <property type="match status" value="1"/>
</dbReference>